<gene>
    <name evidence="2" type="ORF">C7212DRAFT_332727</name>
</gene>
<keyword evidence="3" id="KW-1185">Reference proteome</keyword>
<comment type="caution">
    <text evidence="2">The sequence shown here is derived from an EMBL/GenBank/DDBJ whole genome shotgun (WGS) entry which is preliminary data.</text>
</comment>
<dbReference type="AlphaFoldDB" id="A0A317SKH8"/>
<proteinExistence type="predicted"/>
<name>A0A317SKH8_9PEZI</name>
<organism evidence="2 3">
    <name type="scientific">Tuber magnatum</name>
    <name type="common">white Piedmont truffle</name>
    <dbReference type="NCBI Taxonomy" id="42249"/>
    <lineage>
        <taxon>Eukaryota</taxon>
        <taxon>Fungi</taxon>
        <taxon>Dikarya</taxon>
        <taxon>Ascomycota</taxon>
        <taxon>Pezizomycotina</taxon>
        <taxon>Pezizomycetes</taxon>
        <taxon>Pezizales</taxon>
        <taxon>Tuberaceae</taxon>
        <taxon>Tuber</taxon>
    </lineage>
</organism>
<dbReference type="EMBL" id="PYWC01000075">
    <property type="protein sequence ID" value="PWW73711.1"/>
    <property type="molecule type" value="Genomic_DNA"/>
</dbReference>
<evidence type="ECO:0000313" key="3">
    <source>
        <dbReference type="Proteomes" id="UP000246991"/>
    </source>
</evidence>
<protein>
    <submittedName>
        <fullName evidence="2">Uncharacterized protein</fullName>
    </submittedName>
</protein>
<feature type="compositionally biased region" description="Polar residues" evidence="1">
    <location>
        <begin position="1"/>
        <end position="18"/>
    </location>
</feature>
<accession>A0A317SKH8</accession>
<feature type="non-terminal residue" evidence="2">
    <location>
        <position position="66"/>
    </location>
</feature>
<sequence>MGDAEVNTSGTFIPSSLPQRDRCVPVPTGHATQEQNTVEFYDIIPQTSTIGVKNKALVSGNRNAPL</sequence>
<reference evidence="2 3" key="1">
    <citation type="submission" date="2018-03" db="EMBL/GenBank/DDBJ databases">
        <title>Genomes of Pezizomycetes fungi and the evolution of truffles.</title>
        <authorList>
            <person name="Murat C."/>
            <person name="Payen T."/>
            <person name="Noel B."/>
            <person name="Kuo A."/>
            <person name="Martin F.M."/>
        </authorList>
    </citation>
    <scope>NUCLEOTIDE SEQUENCE [LARGE SCALE GENOMIC DNA]</scope>
    <source>
        <strain evidence="2">091103-1</strain>
    </source>
</reference>
<feature type="region of interest" description="Disordered" evidence="1">
    <location>
        <begin position="1"/>
        <end position="31"/>
    </location>
</feature>
<evidence type="ECO:0000256" key="1">
    <source>
        <dbReference type="SAM" id="MobiDB-lite"/>
    </source>
</evidence>
<dbReference type="Proteomes" id="UP000246991">
    <property type="component" value="Unassembled WGS sequence"/>
</dbReference>
<evidence type="ECO:0000313" key="2">
    <source>
        <dbReference type="EMBL" id="PWW73711.1"/>
    </source>
</evidence>